<keyword evidence="2" id="KW-1185">Reference proteome</keyword>
<dbReference type="OrthoDB" id="957470at2"/>
<dbReference type="RefSeq" id="WP_071506940.1">
    <property type="nucleotide sequence ID" value="NZ_MORL01000215.1"/>
</dbReference>
<reference evidence="1 2" key="1">
    <citation type="submission" date="2016-10" db="EMBL/GenBank/DDBJ databases">
        <title>Arsenicibacter rosenii gen. nov., sp. nov., an efficient arsenic-methylating bacterium isolated from an arsenic-contaminated paddy soil.</title>
        <authorList>
            <person name="Huang K."/>
        </authorList>
    </citation>
    <scope>NUCLEOTIDE SEQUENCE [LARGE SCALE GENOMIC DNA]</scope>
    <source>
        <strain evidence="1 2">SM-1</strain>
    </source>
</reference>
<protein>
    <submittedName>
        <fullName evidence="1">Uncharacterized protein</fullName>
    </submittedName>
</protein>
<gene>
    <name evidence="1" type="ORF">BLX24_30880</name>
</gene>
<dbReference type="Proteomes" id="UP000181790">
    <property type="component" value="Unassembled WGS sequence"/>
</dbReference>
<proteinExistence type="predicted"/>
<organism evidence="1 2">
    <name type="scientific">Arsenicibacter rosenii</name>
    <dbReference type="NCBI Taxonomy" id="1750698"/>
    <lineage>
        <taxon>Bacteria</taxon>
        <taxon>Pseudomonadati</taxon>
        <taxon>Bacteroidota</taxon>
        <taxon>Cytophagia</taxon>
        <taxon>Cytophagales</taxon>
        <taxon>Spirosomataceae</taxon>
        <taxon>Arsenicibacter</taxon>
    </lineage>
</organism>
<dbReference type="AlphaFoldDB" id="A0A1S2V9S9"/>
<sequence>MASFFTDQQIQAVLNKYMQEAERLFKQRAQAARLELTGDLINSFKTEAATAADNFVSARLTMAAYARFRDLQRMSYFRSPPLSSMEYFVEKVGVEKFAYVPGYDSFSKPVTEIKAINRIAWGLKMARHRYPDVKRGYRGIYADPLLKDVLPNLFFDIKQQAGLTALRQLKLMFS</sequence>
<evidence type="ECO:0000313" key="1">
    <source>
        <dbReference type="EMBL" id="OIN55432.1"/>
    </source>
</evidence>
<dbReference type="EMBL" id="MORL01000215">
    <property type="protein sequence ID" value="OIN55432.1"/>
    <property type="molecule type" value="Genomic_DNA"/>
</dbReference>
<comment type="caution">
    <text evidence="1">The sequence shown here is derived from an EMBL/GenBank/DDBJ whole genome shotgun (WGS) entry which is preliminary data.</text>
</comment>
<name>A0A1S2V9S9_9BACT</name>
<evidence type="ECO:0000313" key="2">
    <source>
        <dbReference type="Proteomes" id="UP000181790"/>
    </source>
</evidence>
<accession>A0A1S2V9S9</accession>